<sequence>MEVRPLTFSTSKDLPVKVKSCRTSRTSLGSEESVPSMVEDLESDVSVDDDCHASEMGPDELWDTFWQQEAEDGPVKGNSLPELQYPEDDRGTDGQQSHVVKPPRPPASYSLFPKPDAPCSKSSTELSSQGRTKDPSPSEKVERPKNPVSHNTSPPLPQLPFRVFRSGVESDGEYRPQYPDWRRHHQEVSYFAAQNTNLALPPAPLTPTSAVIPLGQRRSLSPTASQIIEYYQTEAQQQVDPGLTSPPLISVFDFDSDEEDEAMHARKRGDRDGSRGSFAKKWFRRHKKEPSGGAGLSRAGGMPSLPPTPTLPVPRLHKRSMSDHQRRLVPFFDDHASLVHGTTKEQRRRARAETLASEFVKFWDDEPAEAAEAETAPWEKKLPQRPRSRRQGSDVLMKVFGRRSR</sequence>
<feature type="region of interest" description="Disordered" evidence="1">
    <location>
        <begin position="18"/>
        <end position="161"/>
    </location>
</feature>
<feature type="compositionally biased region" description="Polar residues" evidence="1">
    <location>
        <begin position="21"/>
        <end position="30"/>
    </location>
</feature>
<evidence type="ECO:0000313" key="2">
    <source>
        <dbReference type="EMBL" id="KAK2075177.1"/>
    </source>
</evidence>
<proteinExistence type="predicted"/>
<dbReference type="AlphaFoldDB" id="A0AAD9IER0"/>
<feature type="region of interest" description="Disordered" evidence="1">
    <location>
        <begin position="370"/>
        <end position="405"/>
    </location>
</feature>
<feature type="compositionally biased region" description="Acidic residues" evidence="1">
    <location>
        <begin position="39"/>
        <end position="48"/>
    </location>
</feature>
<protein>
    <submittedName>
        <fullName evidence="2">Uncharacterized protein</fullName>
    </submittedName>
</protein>
<feature type="compositionally biased region" description="Basic and acidic residues" evidence="1">
    <location>
        <begin position="131"/>
        <end position="145"/>
    </location>
</feature>
<accession>A0AAD9IER0</accession>
<keyword evidence="3" id="KW-1185">Reference proteome</keyword>
<dbReference type="Proteomes" id="UP001217918">
    <property type="component" value="Unassembled WGS sequence"/>
</dbReference>
<evidence type="ECO:0000256" key="1">
    <source>
        <dbReference type="SAM" id="MobiDB-lite"/>
    </source>
</evidence>
<evidence type="ECO:0000313" key="3">
    <source>
        <dbReference type="Proteomes" id="UP001217918"/>
    </source>
</evidence>
<reference evidence="2" key="1">
    <citation type="journal article" date="2023" name="Mol. Plant Microbe Interact.">
        <title>Elucidating the Obligate Nature and Biological Capacity of an Invasive Fungal Corn Pathogen.</title>
        <authorList>
            <person name="MacCready J.S."/>
            <person name="Roggenkamp E.M."/>
            <person name="Gdanetz K."/>
            <person name="Chilvers M.I."/>
        </authorList>
    </citation>
    <scope>NUCLEOTIDE SEQUENCE</scope>
    <source>
        <strain evidence="2">PM02</strain>
    </source>
</reference>
<feature type="compositionally biased region" description="Polar residues" evidence="1">
    <location>
        <begin position="120"/>
        <end position="130"/>
    </location>
</feature>
<dbReference type="EMBL" id="JAQQPM010000009">
    <property type="protein sequence ID" value="KAK2075177.1"/>
    <property type="molecule type" value="Genomic_DNA"/>
</dbReference>
<comment type="caution">
    <text evidence="2">The sequence shown here is derived from an EMBL/GenBank/DDBJ whole genome shotgun (WGS) entry which is preliminary data.</text>
</comment>
<name>A0AAD9IER0_9PEZI</name>
<gene>
    <name evidence="2" type="ORF">P8C59_009324</name>
</gene>
<feature type="region of interest" description="Disordered" evidence="1">
    <location>
        <begin position="259"/>
        <end position="314"/>
    </location>
</feature>
<organism evidence="2 3">
    <name type="scientific">Phyllachora maydis</name>
    <dbReference type="NCBI Taxonomy" id="1825666"/>
    <lineage>
        <taxon>Eukaryota</taxon>
        <taxon>Fungi</taxon>
        <taxon>Dikarya</taxon>
        <taxon>Ascomycota</taxon>
        <taxon>Pezizomycotina</taxon>
        <taxon>Sordariomycetes</taxon>
        <taxon>Sordariomycetidae</taxon>
        <taxon>Phyllachorales</taxon>
        <taxon>Phyllachoraceae</taxon>
        <taxon>Phyllachora</taxon>
    </lineage>
</organism>